<protein>
    <submittedName>
        <fullName evidence="3">Uncharacterized protein</fullName>
    </submittedName>
</protein>
<name>K0TMC9_THAOC</name>
<gene>
    <name evidence="3" type="ORF">THAOC_05854</name>
</gene>
<evidence type="ECO:0000256" key="2">
    <source>
        <dbReference type="SAM" id="MobiDB-lite"/>
    </source>
</evidence>
<feature type="region of interest" description="Disordered" evidence="2">
    <location>
        <begin position="125"/>
        <end position="146"/>
    </location>
</feature>
<evidence type="ECO:0000256" key="1">
    <source>
        <dbReference type="SAM" id="Coils"/>
    </source>
</evidence>
<proteinExistence type="predicted"/>
<organism evidence="3 4">
    <name type="scientific">Thalassiosira oceanica</name>
    <name type="common">Marine diatom</name>
    <dbReference type="NCBI Taxonomy" id="159749"/>
    <lineage>
        <taxon>Eukaryota</taxon>
        <taxon>Sar</taxon>
        <taxon>Stramenopiles</taxon>
        <taxon>Ochrophyta</taxon>
        <taxon>Bacillariophyta</taxon>
        <taxon>Coscinodiscophyceae</taxon>
        <taxon>Thalassiosirophycidae</taxon>
        <taxon>Thalassiosirales</taxon>
        <taxon>Thalassiosiraceae</taxon>
        <taxon>Thalassiosira</taxon>
    </lineage>
</organism>
<reference evidence="3 4" key="1">
    <citation type="journal article" date="2012" name="Genome Biol.">
        <title>Genome and low-iron response of an oceanic diatom adapted to chronic iron limitation.</title>
        <authorList>
            <person name="Lommer M."/>
            <person name="Specht M."/>
            <person name="Roy A.S."/>
            <person name="Kraemer L."/>
            <person name="Andreson R."/>
            <person name="Gutowska M.A."/>
            <person name="Wolf J."/>
            <person name="Bergner S.V."/>
            <person name="Schilhabel M.B."/>
            <person name="Klostermeier U.C."/>
            <person name="Beiko R.G."/>
            <person name="Rosenstiel P."/>
            <person name="Hippler M."/>
            <person name="Laroche J."/>
        </authorList>
    </citation>
    <scope>NUCLEOTIDE SEQUENCE [LARGE SCALE GENOMIC DNA]</scope>
    <source>
        <strain evidence="3 4">CCMP1005</strain>
    </source>
</reference>
<feature type="coiled-coil region" evidence="1">
    <location>
        <begin position="222"/>
        <end position="256"/>
    </location>
</feature>
<evidence type="ECO:0000313" key="3">
    <source>
        <dbReference type="EMBL" id="EJK72597.1"/>
    </source>
</evidence>
<evidence type="ECO:0000313" key="4">
    <source>
        <dbReference type="Proteomes" id="UP000266841"/>
    </source>
</evidence>
<dbReference type="AlphaFoldDB" id="K0TMC9"/>
<dbReference type="EMBL" id="AGNL01005603">
    <property type="protein sequence ID" value="EJK72597.1"/>
    <property type="molecule type" value="Genomic_DNA"/>
</dbReference>
<dbReference type="eggNOG" id="ENOG502T0VR">
    <property type="taxonomic scope" value="Eukaryota"/>
</dbReference>
<keyword evidence="4" id="KW-1185">Reference proteome</keyword>
<accession>K0TMC9</accession>
<keyword evidence="1" id="KW-0175">Coiled coil</keyword>
<sequence>MVKHASCYFIFVFSRGCCESWVIDRRQERLVNFGLQQPEAACMTRRTALSIPRSRRSMLHARWWESASSKDKDPDTTSLITPQMEREVMSSARATMDTNTVNRALTSLIDESDSNGNLRDLVTRRRGAVSSQTASRVESSRDDQQGNNVWTAQQVALASGVSVLVLSPGDPAKQSSSGVLGESVEIGGAASRIVGRTALASVQTSAPRIKAAARALVDYDEAAATLEEMNQLSQTVRELETENQELKREINLWQAVEDVSSMYKLEELKELARYKGVKGYSTESKNALLRKLIRLGVVEMEI</sequence>
<dbReference type="Proteomes" id="UP000266841">
    <property type="component" value="Unassembled WGS sequence"/>
</dbReference>
<comment type="caution">
    <text evidence="3">The sequence shown here is derived from an EMBL/GenBank/DDBJ whole genome shotgun (WGS) entry which is preliminary data.</text>
</comment>